<evidence type="ECO:0000256" key="5">
    <source>
        <dbReference type="PIRSR" id="PIRSR604808-1"/>
    </source>
</evidence>
<keyword evidence="4 6" id="KW-0460">Magnesium</keyword>
<dbReference type="InterPro" id="IPR020847">
    <property type="entry name" value="AP_endonuclease_F1_BS"/>
</dbReference>
<evidence type="ECO:0000256" key="6">
    <source>
        <dbReference type="PIRSR" id="PIRSR604808-2"/>
    </source>
</evidence>
<dbReference type="NCBIfam" id="TIGR00633">
    <property type="entry name" value="xth"/>
    <property type="match status" value="1"/>
</dbReference>
<feature type="site" description="Interaction with DNA substrate" evidence="7">
    <location>
        <position position="242"/>
    </location>
</feature>
<dbReference type="PANTHER" id="PTHR22748">
    <property type="entry name" value="AP ENDONUCLEASE"/>
    <property type="match status" value="1"/>
</dbReference>
<reference evidence="9 10" key="1">
    <citation type="submission" date="2019-09" db="EMBL/GenBank/DDBJ databases">
        <authorList>
            <person name="Silva M."/>
            <person name="Pereira G."/>
            <person name="Lopes-Da-Costa L."/>
            <person name="Silva E."/>
        </authorList>
    </citation>
    <scope>NUCLEOTIDE SEQUENCE [LARGE SCALE GENOMIC DNA]</scope>
    <source>
        <strain evidence="9 10">FMV-PI01</strain>
    </source>
</reference>
<feature type="domain" description="Endonuclease/exonuclease/phosphatase" evidence="8">
    <location>
        <begin position="4"/>
        <end position="242"/>
    </location>
</feature>
<accession>A0A6L5WJB7</accession>
<comment type="similarity">
    <text evidence="1">Belongs to the DNA repair enzymes AP/ExoA family.</text>
</comment>
<feature type="binding site" evidence="6">
    <location>
        <position position="147"/>
    </location>
    <ligand>
        <name>Mg(2+)</name>
        <dbReference type="ChEBI" id="CHEBI:18420"/>
        <label>1</label>
    </ligand>
</feature>
<dbReference type="Gene3D" id="3.60.10.10">
    <property type="entry name" value="Endonuclease/exonuclease/phosphatase"/>
    <property type="match status" value="1"/>
</dbReference>
<dbReference type="PROSITE" id="PS51435">
    <property type="entry name" value="AP_NUCLEASE_F1_4"/>
    <property type="match status" value="1"/>
</dbReference>
<evidence type="ECO:0000313" key="10">
    <source>
        <dbReference type="Proteomes" id="UP000476338"/>
    </source>
</evidence>
<dbReference type="InterPro" id="IPR005135">
    <property type="entry name" value="Endo/exonuclease/phosphatase"/>
</dbReference>
<evidence type="ECO:0000256" key="7">
    <source>
        <dbReference type="PIRSR" id="PIRSR604808-3"/>
    </source>
</evidence>
<dbReference type="GO" id="GO:0003677">
    <property type="term" value="F:DNA binding"/>
    <property type="evidence" value="ECO:0007669"/>
    <property type="project" value="InterPro"/>
</dbReference>
<dbReference type="SUPFAM" id="SSF56219">
    <property type="entry name" value="DNase I-like"/>
    <property type="match status" value="1"/>
</dbReference>
<evidence type="ECO:0000256" key="4">
    <source>
        <dbReference type="ARBA" id="ARBA00022842"/>
    </source>
</evidence>
<keyword evidence="10" id="KW-1185">Reference proteome</keyword>
<name>A0A6L5WJB7_9BACT</name>
<comment type="cofactor">
    <cofactor evidence="6">
        <name>Mg(2+)</name>
        <dbReference type="ChEBI" id="CHEBI:18420"/>
    </cofactor>
    <cofactor evidence="6">
        <name>Mn(2+)</name>
        <dbReference type="ChEBI" id="CHEBI:29035"/>
    </cofactor>
    <text evidence="6">Probably binds two magnesium or manganese ions per subunit.</text>
</comment>
<reference evidence="9 10" key="2">
    <citation type="submission" date="2020-03" db="EMBL/GenBank/DDBJ databases">
        <title>Campylobacter portucalensis sp. nov., a new species of Campylobacter isolated from the reproductive tract of bulls.</title>
        <authorList>
            <person name="Silva M.F."/>
            <person name="Pereira G."/>
            <person name="Carneiro C."/>
            <person name="Hemphill A."/>
            <person name="Mateus L."/>
            <person name="Lopes-Da-Costa L."/>
            <person name="Silva E."/>
        </authorList>
    </citation>
    <scope>NUCLEOTIDE SEQUENCE [LARGE SCALE GENOMIC DNA]</scope>
    <source>
        <strain evidence="9 10">FMV-PI01</strain>
    </source>
</reference>
<feature type="site" description="Important for catalytic activity" evidence="7">
    <location>
        <position position="216"/>
    </location>
</feature>
<feature type="binding site" evidence="6">
    <location>
        <position position="242"/>
    </location>
    <ligand>
        <name>Mg(2+)</name>
        <dbReference type="ChEBI" id="CHEBI:18420"/>
        <label>1</label>
    </ligand>
</feature>
<feature type="binding site" evidence="6">
    <location>
        <position position="145"/>
    </location>
    <ligand>
        <name>Mg(2+)</name>
        <dbReference type="ChEBI" id="CHEBI:18420"/>
        <label>1</label>
    </ligand>
</feature>
<dbReference type="GO" id="GO:0006284">
    <property type="term" value="P:base-excision repair"/>
    <property type="evidence" value="ECO:0007669"/>
    <property type="project" value="TreeGrafter"/>
</dbReference>
<keyword evidence="2 6" id="KW-0479">Metal-binding</keyword>
<dbReference type="Proteomes" id="UP000476338">
    <property type="component" value="Unassembled WGS sequence"/>
</dbReference>
<gene>
    <name evidence="9" type="primary">xth</name>
    <name evidence="9" type="ORF">F1B92_01775</name>
</gene>
<dbReference type="EMBL" id="VWSJ01000004">
    <property type="protein sequence ID" value="MSN95933.1"/>
    <property type="molecule type" value="Genomic_DNA"/>
</dbReference>
<dbReference type="InterPro" id="IPR004808">
    <property type="entry name" value="AP_endonuc_1"/>
</dbReference>
<dbReference type="GO" id="GO:0008081">
    <property type="term" value="F:phosphoric diester hydrolase activity"/>
    <property type="evidence" value="ECO:0007669"/>
    <property type="project" value="TreeGrafter"/>
</dbReference>
<dbReference type="RefSeq" id="WP_154570196.1">
    <property type="nucleotide sequence ID" value="NZ_VWSJ01000004.1"/>
</dbReference>
<dbReference type="InterPro" id="IPR036691">
    <property type="entry name" value="Endo/exonu/phosph_ase_sf"/>
</dbReference>
<feature type="active site" description="Proton donor/acceptor" evidence="5">
    <location>
        <position position="145"/>
    </location>
</feature>
<organism evidence="9 10">
    <name type="scientific">Campylobacter portucalensis</name>
    <dbReference type="NCBI Taxonomy" id="2608384"/>
    <lineage>
        <taxon>Bacteria</taxon>
        <taxon>Pseudomonadati</taxon>
        <taxon>Campylobacterota</taxon>
        <taxon>Epsilonproteobacteria</taxon>
        <taxon>Campylobacterales</taxon>
        <taxon>Campylobacteraceae</taxon>
        <taxon>Campylobacter</taxon>
    </lineage>
</organism>
<dbReference type="AlphaFoldDB" id="A0A6L5WJB7"/>
<keyword evidence="3 9" id="KW-0378">Hydrolase</keyword>
<keyword evidence="6" id="KW-0464">Manganese</keyword>
<feature type="binding site" evidence="6">
    <location>
        <position position="241"/>
    </location>
    <ligand>
        <name>Mg(2+)</name>
        <dbReference type="ChEBI" id="CHEBI:18420"/>
        <label>1</label>
    </ligand>
</feature>
<comment type="caution">
    <text evidence="9">The sequence shown here is derived from an EMBL/GenBank/DDBJ whole genome shotgun (WGS) entry which is preliminary data.</text>
</comment>
<protein>
    <submittedName>
        <fullName evidence="9">Exodeoxyribonuclease III</fullName>
        <ecNumber evidence="9">3.1.11.2</ecNumber>
    </submittedName>
</protein>
<feature type="binding site" evidence="6">
    <location>
        <position position="7"/>
    </location>
    <ligand>
        <name>Mg(2+)</name>
        <dbReference type="ChEBI" id="CHEBI:18420"/>
        <label>1</label>
    </ligand>
</feature>
<evidence type="ECO:0000313" key="9">
    <source>
        <dbReference type="EMBL" id="MSN95933.1"/>
    </source>
</evidence>
<evidence type="ECO:0000256" key="3">
    <source>
        <dbReference type="ARBA" id="ARBA00022801"/>
    </source>
</evidence>
<evidence type="ECO:0000256" key="1">
    <source>
        <dbReference type="ARBA" id="ARBA00007092"/>
    </source>
</evidence>
<evidence type="ECO:0000256" key="2">
    <source>
        <dbReference type="ARBA" id="ARBA00022723"/>
    </source>
</evidence>
<dbReference type="GO" id="GO:0003906">
    <property type="term" value="F:DNA-(apurinic or apyrimidinic site) endonuclease activity"/>
    <property type="evidence" value="ECO:0007669"/>
    <property type="project" value="TreeGrafter"/>
</dbReference>
<evidence type="ECO:0000259" key="8">
    <source>
        <dbReference type="Pfam" id="PF03372"/>
    </source>
</evidence>
<dbReference type="GO" id="GO:0046872">
    <property type="term" value="F:metal ion binding"/>
    <property type="evidence" value="ECO:0007669"/>
    <property type="project" value="UniProtKB-KW"/>
</dbReference>
<dbReference type="PROSITE" id="PS00726">
    <property type="entry name" value="AP_NUCLEASE_F1_1"/>
    <property type="match status" value="1"/>
</dbReference>
<dbReference type="NCBIfam" id="TIGR00195">
    <property type="entry name" value="exoDNase_III"/>
    <property type="match status" value="1"/>
</dbReference>
<feature type="active site" evidence="5">
    <location>
        <position position="105"/>
    </location>
</feature>
<feature type="binding site" evidence="6">
    <location>
        <position position="35"/>
    </location>
    <ligand>
        <name>Mg(2+)</name>
        <dbReference type="ChEBI" id="CHEBI:18420"/>
        <label>1</label>
    </ligand>
</feature>
<dbReference type="GO" id="GO:0008311">
    <property type="term" value="F:double-stranded DNA 3'-5' DNA exonuclease activity"/>
    <property type="evidence" value="ECO:0007669"/>
    <property type="project" value="UniProtKB-EC"/>
</dbReference>
<proteinExistence type="inferred from homology"/>
<dbReference type="EC" id="3.1.11.2" evidence="9"/>
<feature type="site" description="Transition state stabilizer" evidence="7">
    <location>
        <position position="147"/>
    </location>
</feature>
<dbReference type="PANTHER" id="PTHR22748:SF6">
    <property type="entry name" value="DNA-(APURINIC OR APYRIMIDINIC SITE) ENDONUCLEASE"/>
    <property type="match status" value="1"/>
</dbReference>
<sequence length="253" mass="29783">MKFISWNVNGIRAAVNKDAFLWIEEFNPDFLALQEIKANSDQIPSEIYELPFKEININQAKKAGYSGVMSLVNFQTTCMKSMFFSDDEGRVLEHRFNDIVLFNIYFPNGQNGDDRLDYKMKFYDSFLSYIKNLQKEDKKIIICGDVNTAHMPIDLTNPKANSKRSGFLDCEREWISKLLESGFIDTFRYLYPNLEKYSWWSYRFNARVKNIGWRIDYFFISENLKPHLKDAFILDEIYGSDHCPIGIELDIEI</sequence>
<feature type="active site" description="Proton acceptor" evidence="5">
    <location>
        <position position="242"/>
    </location>
</feature>
<dbReference type="Pfam" id="PF03372">
    <property type="entry name" value="Exo_endo_phos"/>
    <property type="match status" value="1"/>
</dbReference>